<protein>
    <submittedName>
        <fullName evidence="1">Uncharacterized protein</fullName>
    </submittedName>
</protein>
<organism evidence="1 2">
    <name type="scientific">Scylla paramamosain</name>
    <name type="common">Mud crab</name>
    <dbReference type="NCBI Taxonomy" id="85552"/>
    <lineage>
        <taxon>Eukaryota</taxon>
        <taxon>Metazoa</taxon>
        <taxon>Ecdysozoa</taxon>
        <taxon>Arthropoda</taxon>
        <taxon>Crustacea</taxon>
        <taxon>Multicrustacea</taxon>
        <taxon>Malacostraca</taxon>
        <taxon>Eumalacostraca</taxon>
        <taxon>Eucarida</taxon>
        <taxon>Decapoda</taxon>
        <taxon>Pleocyemata</taxon>
        <taxon>Brachyura</taxon>
        <taxon>Eubrachyura</taxon>
        <taxon>Portunoidea</taxon>
        <taxon>Portunidae</taxon>
        <taxon>Portuninae</taxon>
        <taxon>Scylla</taxon>
    </lineage>
</organism>
<name>A0AAW0ST49_SCYPA</name>
<dbReference type="AlphaFoldDB" id="A0AAW0ST49"/>
<gene>
    <name evidence="1" type="ORF">O3P69_014112</name>
</gene>
<proteinExistence type="predicted"/>
<dbReference type="EMBL" id="JARAKH010000047">
    <property type="protein sequence ID" value="KAK8377946.1"/>
    <property type="molecule type" value="Genomic_DNA"/>
</dbReference>
<reference evidence="1 2" key="1">
    <citation type="submission" date="2023-03" db="EMBL/GenBank/DDBJ databases">
        <title>High-quality genome of Scylla paramamosain provides insights in environmental adaptation.</title>
        <authorList>
            <person name="Zhang L."/>
        </authorList>
    </citation>
    <scope>NUCLEOTIDE SEQUENCE [LARGE SCALE GENOMIC DNA]</scope>
    <source>
        <strain evidence="1">LZ_2023a</strain>
        <tissue evidence="1">Muscle</tissue>
    </source>
</reference>
<accession>A0AAW0ST49</accession>
<evidence type="ECO:0000313" key="1">
    <source>
        <dbReference type="EMBL" id="KAK8377946.1"/>
    </source>
</evidence>
<comment type="caution">
    <text evidence="1">The sequence shown here is derived from an EMBL/GenBank/DDBJ whole genome shotgun (WGS) entry which is preliminary data.</text>
</comment>
<keyword evidence="2" id="KW-1185">Reference proteome</keyword>
<evidence type="ECO:0000313" key="2">
    <source>
        <dbReference type="Proteomes" id="UP001487740"/>
    </source>
</evidence>
<sequence>MWCASPTAAGLKAGLLMAGSPARVVAEMYSRCLILVWLRGGRRFITLNVVVNVHWRLYSVAIELVHGVLLPGINHIYVDTHVYFRFSSHLTHTANFTLDGVAVSYDSTFPAECLDAHHLNEQRRQGLCATAAAATALEQTPHKKRKTGKTNGFRSQETLTRGTHLGLPLVSSRACPGN</sequence>
<dbReference type="Proteomes" id="UP001487740">
    <property type="component" value="Unassembled WGS sequence"/>
</dbReference>